<feature type="region of interest" description="Disordered" evidence="1">
    <location>
        <begin position="1"/>
        <end position="25"/>
    </location>
</feature>
<evidence type="ECO:0000313" key="3">
    <source>
        <dbReference type="Proteomes" id="UP000183832"/>
    </source>
</evidence>
<keyword evidence="3" id="KW-1185">Reference proteome</keyword>
<name>A0A1J1IV47_9DIPT</name>
<proteinExistence type="predicted"/>
<evidence type="ECO:0000256" key="1">
    <source>
        <dbReference type="SAM" id="MobiDB-lite"/>
    </source>
</evidence>
<protein>
    <submittedName>
        <fullName evidence="2">CLUMA_CG017103, isoform A</fullName>
    </submittedName>
</protein>
<gene>
    <name evidence="2" type="ORF">CLUMA_CG017103</name>
</gene>
<organism evidence="2 3">
    <name type="scientific">Clunio marinus</name>
    <dbReference type="NCBI Taxonomy" id="568069"/>
    <lineage>
        <taxon>Eukaryota</taxon>
        <taxon>Metazoa</taxon>
        <taxon>Ecdysozoa</taxon>
        <taxon>Arthropoda</taxon>
        <taxon>Hexapoda</taxon>
        <taxon>Insecta</taxon>
        <taxon>Pterygota</taxon>
        <taxon>Neoptera</taxon>
        <taxon>Endopterygota</taxon>
        <taxon>Diptera</taxon>
        <taxon>Nematocera</taxon>
        <taxon>Chironomoidea</taxon>
        <taxon>Chironomidae</taxon>
        <taxon>Clunio</taxon>
    </lineage>
</organism>
<evidence type="ECO:0000313" key="2">
    <source>
        <dbReference type="EMBL" id="CRL03984.1"/>
    </source>
</evidence>
<dbReference type="EMBL" id="CVRI01000060">
    <property type="protein sequence ID" value="CRL03984.1"/>
    <property type="molecule type" value="Genomic_DNA"/>
</dbReference>
<feature type="compositionally biased region" description="Polar residues" evidence="1">
    <location>
        <begin position="1"/>
        <end position="11"/>
    </location>
</feature>
<accession>A0A1J1IV47</accession>
<dbReference type="Proteomes" id="UP000183832">
    <property type="component" value="Unassembled WGS sequence"/>
</dbReference>
<sequence length="87" mass="9861">MFRASDNNNSKVEGAAQGKRESNQSEDDNFVLLSVRCLAKSILKSSHKKGARKEKLLMKKLLLGETEETQQHSVKKALALKKYPRKF</sequence>
<reference evidence="2 3" key="1">
    <citation type="submission" date="2015-04" db="EMBL/GenBank/DDBJ databases">
        <authorList>
            <person name="Syromyatnikov M.Y."/>
            <person name="Popov V.N."/>
        </authorList>
    </citation>
    <scope>NUCLEOTIDE SEQUENCE [LARGE SCALE GENOMIC DNA]</scope>
</reference>
<dbReference type="AlphaFoldDB" id="A0A1J1IV47"/>